<sequence>MISKNNIYNICFILIFILLAIINKASSIPENTEWQANHSSDLRIISATVLEDRLMIGLNIRLHDGSYTYWKNPGDSGVEPSIQILPNPEIIQYNVQWPAPIIIKNQYGTNYAYKDDLVIPIELELTNKGNLLNLDLDVEYGVCREICIPVKDRIEFKIINDIENYRSHTNKLLKSVFTDIPKYRLDDEKVILRTKLLNVNGTNVLSIIFSEQVKGVIIDQSDNFQFFDTGNSLQYYEEYQFTFREIYNDREIRGEKVSALIFLENEYFLEDFIIE</sequence>
<organism evidence="2 3">
    <name type="scientific">PS1 clade bacterium</name>
    <dbReference type="NCBI Taxonomy" id="2175152"/>
    <lineage>
        <taxon>Bacteria</taxon>
        <taxon>Pseudomonadati</taxon>
        <taxon>Pseudomonadota</taxon>
        <taxon>Alphaproteobacteria</taxon>
        <taxon>PS1 clade</taxon>
    </lineage>
</organism>
<evidence type="ECO:0000313" key="2">
    <source>
        <dbReference type="EMBL" id="RCL74127.1"/>
    </source>
</evidence>
<proteinExistence type="predicted"/>
<dbReference type="AlphaFoldDB" id="A0A368DQL6"/>
<dbReference type="EMBL" id="QOQD01000003">
    <property type="protein sequence ID" value="RCL74127.1"/>
    <property type="molecule type" value="Genomic_DNA"/>
</dbReference>
<feature type="domain" description="Thiol:disulfide interchange protein DsbD N-terminal" evidence="1">
    <location>
        <begin position="51"/>
        <end position="154"/>
    </location>
</feature>
<dbReference type="Pfam" id="PF11412">
    <property type="entry name" value="DsbD_N"/>
    <property type="match status" value="1"/>
</dbReference>
<evidence type="ECO:0000259" key="1">
    <source>
        <dbReference type="Pfam" id="PF11412"/>
    </source>
</evidence>
<comment type="caution">
    <text evidence="2">The sequence shown here is derived from an EMBL/GenBank/DDBJ whole genome shotgun (WGS) entry which is preliminary data.</text>
</comment>
<dbReference type="Proteomes" id="UP000253570">
    <property type="component" value="Unassembled WGS sequence"/>
</dbReference>
<evidence type="ECO:0000313" key="3">
    <source>
        <dbReference type="Proteomes" id="UP000253570"/>
    </source>
</evidence>
<dbReference type="InterPro" id="IPR028250">
    <property type="entry name" value="DsbDN"/>
</dbReference>
<reference evidence="2 3" key="1">
    <citation type="journal article" date="2018" name="Microbiome">
        <title>Fine metagenomic profile of the Mediterranean stratified and mixed water columns revealed by assembly and recruitment.</title>
        <authorList>
            <person name="Haro-Moreno J.M."/>
            <person name="Lopez-Perez M."/>
            <person name="De La Torre J.R."/>
            <person name="Picazo A."/>
            <person name="Camacho A."/>
            <person name="Rodriguez-Valera F."/>
        </authorList>
    </citation>
    <scope>NUCLEOTIDE SEQUENCE [LARGE SCALE GENOMIC DNA]</scope>
    <source>
        <strain evidence="2">MED-G57</strain>
    </source>
</reference>
<protein>
    <recommendedName>
        <fullName evidence="1">Thiol:disulfide interchange protein DsbD N-terminal domain-containing protein</fullName>
    </recommendedName>
</protein>
<accession>A0A368DQL6</accession>
<name>A0A368DQL6_9PROT</name>
<gene>
    <name evidence="2" type="ORF">DBW71_01630</name>
</gene>